<proteinExistence type="predicted"/>
<evidence type="ECO:0000313" key="3">
    <source>
        <dbReference type="Proteomes" id="UP001501274"/>
    </source>
</evidence>
<keyword evidence="3" id="KW-1185">Reference proteome</keyword>
<keyword evidence="1" id="KW-0732">Signal</keyword>
<organism evidence="2 3">
    <name type="scientific">Leishmania naiffi</name>
    <dbReference type="NCBI Taxonomy" id="5678"/>
    <lineage>
        <taxon>Eukaryota</taxon>
        <taxon>Discoba</taxon>
        <taxon>Euglenozoa</taxon>
        <taxon>Kinetoplastea</taxon>
        <taxon>Metakinetoplastina</taxon>
        <taxon>Trypanosomatida</taxon>
        <taxon>Trypanosomatidae</taxon>
        <taxon>Leishmaniinae</taxon>
        <taxon>Leishmania</taxon>
        <taxon>Leishmania naiffi species complex</taxon>
    </lineage>
</organism>
<name>A0AAW3BU57_9TRYP</name>
<comment type="caution">
    <text evidence="2">The sequence shown here is derived from an EMBL/GenBank/DDBJ whole genome shotgun (WGS) entry which is preliminary data.</text>
</comment>
<evidence type="ECO:0000313" key="2">
    <source>
        <dbReference type="EMBL" id="KAL0526244.1"/>
    </source>
</evidence>
<dbReference type="Proteomes" id="UP001501274">
    <property type="component" value="Unassembled WGS sequence"/>
</dbReference>
<feature type="signal peptide" evidence="1">
    <location>
        <begin position="1"/>
        <end position="18"/>
    </location>
</feature>
<evidence type="ECO:0008006" key="4">
    <source>
        <dbReference type="Google" id="ProtNLM"/>
    </source>
</evidence>
<dbReference type="AlphaFoldDB" id="A0AAW3BU57"/>
<accession>A0AAW3BU57</accession>
<sequence length="115" mass="12979">MQVFLFLFCLACSRIGRLVTWMALAARKVEHKTHSVRRLVPPASRGAAALFTSSFMPTLCSLSLPSRHADSPPQLVLAFSPHLFSPYIWCDRFPARLRYPATPALLHFSHPRTTM</sequence>
<dbReference type="EMBL" id="JBAMZN010000020">
    <property type="protein sequence ID" value="KAL0526244.1"/>
    <property type="molecule type" value="Genomic_DNA"/>
</dbReference>
<gene>
    <name evidence="2" type="ORF">Q4I28_002822</name>
</gene>
<reference evidence="2 3" key="1">
    <citation type="submission" date="2024-02" db="EMBL/GenBank/DDBJ databases">
        <title>FIRST GENOME SEQUENCES OF Leishmania (Viannia) shawi, Leishmania (Viannia) lindenbergi AND Leishmania (Viannia) utingensis.</title>
        <authorList>
            <person name="Resadore F."/>
            <person name="Custodio M.G.F."/>
            <person name="Boite M.C."/>
            <person name="Cupolillo E."/>
            <person name="Ferreira G.E.M."/>
        </authorList>
    </citation>
    <scope>NUCLEOTIDE SEQUENCE [LARGE SCALE GENOMIC DNA]</scope>
    <source>
        <strain evidence="2 3">MDAS/BR/1979/M5533</strain>
    </source>
</reference>
<protein>
    <recommendedName>
        <fullName evidence="4">Secreted protein</fullName>
    </recommendedName>
</protein>
<evidence type="ECO:0000256" key="1">
    <source>
        <dbReference type="SAM" id="SignalP"/>
    </source>
</evidence>
<feature type="non-terminal residue" evidence="2">
    <location>
        <position position="115"/>
    </location>
</feature>
<feature type="chain" id="PRO_5043935209" description="Secreted protein" evidence="1">
    <location>
        <begin position="19"/>
        <end position="115"/>
    </location>
</feature>